<feature type="compositionally biased region" description="Pro residues" evidence="1">
    <location>
        <begin position="51"/>
        <end position="77"/>
    </location>
</feature>
<dbReference type="EMBL" id="MKKK01000012">
    <property type="protein sequence ID" value="OEY97194.1"/>
    <property type="molecule type" value="Genomic_DNA"/>
</dbReference>
<dbReference type="GO" id="GO:0055085">
    <property type="term" value="P:transmembrane transport"/>
    <property type="evidence" value="ECO:0007669"/>
    <property type="project" value="InterPro"/>
</dbReference>
<feature type="compositionally biased region" description="Basic and acidic residues" evidence="1">
    <location>
        <begin position="84"/>
        <end position="106"/>
    </location>
</feature>
<reference evidence="4 5" key="1">
    <citation type="submission" date="2016-09" db="EMBL/GenBank/DDBJ databases">
        <authorList>
            <person name="Capua I."/>
            <person name="De Benedictis P."/>
            <person name="Joannis T."/>
            <person name="Lombin L.H."/>
            <person name="Cattoli G."/>
        </authorList>
    </citation>
    <scope>NUCLEOTIDE SEQUENCE [LARGE SCALE GENOMIC DNA]</scope>
    <source>
        <strain evidence="4 5">ANC 4671</strain>
    </source>
</reference>
<keyword evidence="2" id="KW-0812">Transmembrane</keyword>
<feature type="domain" description="TonB C-terminal" evidence="3">
    <location>
        <begin position="164"/>
        <end position="257"/>
    </location>
</feature>
<keyword evidence="2" id="KW-0472">Membrane</keyword>
<dbReference type="OrthoDB" id="6691688at2"/>
<dbReference type="AlphaFoldDB" id="A0A1E7RCV1"/>
<sequence>MDLVYRNRHVISYLPAILIGAYLLVLSQTEILHVDSKYEDKAIEISLAEPIPEPTPPEPQPQPEPQPVATPEPPPVEPENAIEQVDKPRVEKKVEAKKLEPKKVEAQKTTSVKEQIKTETKQEPQPQAKTEVKAEQKPAPEVKKPEPAKPAASANSASVEAAYSAKVRSTVEAQKRYPTGREASLERPEGNVEVWLEIDRSGRVLNSGIASKAKSMLLNRAATNSLKSIKQVAPFPADAFSGANSKRFTATLVYQAP</sequence>
<dbReference type="Gene3D" id="3.30.1150.10">
    <property type="match status" value="1"/>
</dbReference>
<name>A0A1E7RCV1_9GAMM</name>
<feature type="transmembrane region" description="Helical" evidence="2">
    <location>
        <begin position="12"/>
        <end position="32"/>
    </location>
</feature>
<feature type="compositionally biased region" description="Basic and acidic residues" evidence="1">
    <location>
        <begin position="130"/>
        <end position="147"/>
    </location>
</feature>
<keyword evidence="5" id="KW-1185">Reference proteome</keyword>
<evidence type="ECO:0000313" key="4">
    <source>
        <dbReference type="EMBL" id="OEY97194.1"/>
    </source>
</evidence>
<dbReference type="InterPro" id="IPR037682">
    <property type="entry name" value="TonB_C"/>
</dbReference>
<proteinExistence type="predicted"/>
<accession>A0A1E7RCV1</accession>
<dbReference type="STRING" id="1262585.BJI46_01850"/>
<dbReference type="RefSeq" id="WP_070069343.1">
    <property type="nucleotide sequence ID" value="NZ_MKKK01000012.1"/>
</dbReference>
<keyword evidence="2" id="KW-1133">Transmembrane helix</keyword>
<gene>
    <name evidence="4" type="ORF">BJI46_01850</name>
</gene>
<evidence type="ECO:0000313" key="5">
    <source>
        <dbReference type="Proteomes" id="UP000185895"/>
    </source>
</evidence>
<evidence type="ECO:0000259" key="3">
    <source>
        <dbReference type="PROSITE" id="PS52015"/>
    </source>
</evidence>
<feature type="compositionally biased region" description="Low complexity" evidence="1">
    <location>
        <begin position="149"/>
        <end position="159"/>
    </location>
</feature>
<evidence type="ECO:0000256" key="1">
    <source>
        <dbReference type="SAM" id="MobiDB-lite"/>
    </source>
</evidence>
<dbReference type="Proteomes" id="UP000185895">
    <property type="component" value="Unassembled WGS sequence"/>
</dbReference>
<organism evidence="4 5">
    <name type="scientific">Acinetobacter qingfengensis</name>
    <dbReference type="NCBI Taxonomy" id="1262585"/>
    <lineage>
        <taxon>Bacteria</taxon>
        <taxon>Pseudomonadati</taxon>
        <taxon>Pseudomonadota</taxon>
        <taxon>Gammaproteobacteria</taxon>
        <taxon>Moraxellales</taxon>
        <taxon>Moraxellaceae</taxon>
        <taxon>Acinetobacter</taxon>
    </lineage>
</organism>
<evidence type="ECO:0000256" key="2">
    <source>
        <dbReference type="SAM" id="Phobius"/>
    </source>
</evidence>
<comment type="caution">
    <text evidence="4">The sequence shown here is derived from an EMBL/GenBank/DDBJ whole genome shotgun (WGS) entry which is preliminary data.</text>
</comment>
<protein>
    <recommendedName>
        <fullName evidence="3">TonB C-terminal domain-containing protein</fullName>
    </recommendedName>
</protein>
<dbReference type="SUPFAM" id="SSF74653">
    <property type="entry name" value="TolA/TonB C-terminal domain"/>
    <property type="match status" value="1"/>
</dbReference>
<feature type="region of interest" description="Disordered" evidence="1">
    <location>
        <begin position="48"/>
        <end position="159"/>
    </location>
</feature>
<dbReference type="PROSITE" id="PS52015">
    <property type="entry name" value="TONB_CTD"/>
    <property type="match status" value="1"/>
</dbReference>